<evidence type="ECO:0000313" key="2">
    <source>
        <dbReference type="WBParaSite" id="RSKR_0000859900.1"/>
    </source>
</evidence>
<evidence type="ECO:0000313" key="1">
    <source>
        <dbReference type="Proteomes" id="UP000095286"/>
    </source>
</evidence>
<protein>
    <submittedName>
        <fullName evidence="2">Chloride channel CLIC-like protein 1</fullName>
    </submittedName>
</protein>
<reference evidence="2" key="1">
    <citation type="submission" date="2016-11" db="UniProtKB">
        <authorList>
            <consortium name="WormBaseParasite"/>
        </authorList>
    </citation>
    <scope>IDENTIFICATION</scope>
    <source>
        <strain evidence="2">KR3021</strain>
    </source>
</reference>
<sequence>MAVNENHQKLINVREKMKRLNDEMAEEDAECPECKNMSSTHLFLYSQIKYSQCAKIMVLAFLAMCHLYYMFPYLRVYDAYENHAYRVLDYTYQGNIPEHKSNIRLLKFQIDMLRDYKKNLWMTVGSMCVSLSITCFFLFVVPFSNLKPIHGFLMKVIDIVAFLTLPILLLARKLVVQNINSTLDMSATDFADLNSIIGKQLECNVNGHFDAANCEAAIIGSLFPVILLKYLLLLCIITAAYVFLAYCIAYCIRHWFPHSQQNKEMKRPILKYVPGVMFVNILCILGVVGGGVGLIQTKTAETLNDIGYFLRYGKSVDFKGPEVDPTGQYVQDGDMEGESRRAAYIYVPLHNALHGGFDDFDTTETYDVEHDPRSFVYANFQKRRPDTGPEHPSGGGFARRDYEFDTLGGTGFGKRFFPKLSAHAREPRSDEENYAELNKRKEESGKVVRVFQIYNRDFDTLNGIGFGKRSE</sequence>
<dbReference type="WBParaSite" id="RSKR_0000859900.1">
    <property type="protein sequence ID" value="RSKR_0000859900.1"/>
    <property type="gene ID" value="RSKR_0000859900"/>
</dbReference>
<dbReference type="Proteomes" id="UP000095286">
    <property type="component" value="Unplaced"/>
</dbReference>
<proteinExistence type="predicted"/>
<name>A0AC35U8K0_9BILA</name>
<organism evidence="1 2">
    <name type="scientific">Rhabditophanes sp. KR3021</name>
    <dbReference type="NCBI Taxonomy" id="114890"/>
    <lineage>
        <taxon>Eukaryota</taxon>
        <taxon>Metazoa</taxon>
        <taxon>Ecdysozoa</taxon>
        <taxon>Nematoda</taxon>
        <taxon>Chromadorea</taxon>
        <taxon>Rhabditida</taxon>
        <taxon>Tylenchina</taxon>
        <taxon>Panagrolaimomorpha</taxon>
        <taxon>Strongyloidoidea</taxon>
        <taxon>Alloionematidae</taxon>
        <taxon>Rhabditophanes</taxon>
    </lineage>
</organism>
<accession>A0AC35U8K0</accession>